<dbReference type="AlphaFoldDB" id="A0A316A4E7"/>
<comment type="caution">
    <text evidence="1">The sequence shown here is derived from an EMBL/GenBank/DDBJ whole genome shotgun (WGS) entry which is preliminary data.</text>
</comment>
<organism evidence="1 2">
    <name type="scientific">Quadrisphaera granulorum</name>
    <dbReference type="NCBI Taxonomy" id="317664"/>
    <lineage>
        <taxon>Bacteria</taxon>
        <taxon>Bacillati</taxon>
        <taxon>Actinomycetota</taxon>
        <taxon>Actinomycetes</taxon>
        <taxon>Kineosporiales</taxon>
        <taxon>Kineosporiaceae</taxon>
        <taxon>Quadrisphaera</taxon>
    </lineage>
</organism>
<gene>
    <name evidence="1" type="ORF">BXY45_12088</name>
</gene>
<reference evidence="1 2" key="1">
    <citation type="submission" date="2018-03" db="EMBL/GenBank/DDBJ databases">
        <title>Genomic Encyclopedia of Archaeal and Bacterial Type Strains, Phase II (KMG-II): from individual species to whole genera.</title>
        <authorList>
            <person name="Goeker M."/>
        </authorList>
    </citation>
    <scope>NUCLEOTIDE SEQUENCE [LARGE SCALE GENOMIC DNA]</scope>
    <source>
        <strain evidence="1 2">DSM 44889</strain>
    </source>
</reference>
<name>A0A316A4E7_9ACTN</name>
<evidence type="ECO:0000313" key="2">
    <source>
        <dbReference type="Proteomes" id="UP000245469"/>
    </source>
</evidence>
<dbReference type="EMBL" id="QGDQ01000020">
    <property type="protein sequence ID" value="PWJ51810.1"/>
    <property type="molecule type" value="Genomic_DNA"/>
</dbReference>
<dbReference type="InterPro" id="IPR007061">
    <property type="entry name" value="MST-like"/>
</dbReference>
<dbReference type="OrthoDB" id="4548523at2"/>
<dbReference type="RefSeq" id="WP_109775400.1">
    <property type="nucleotide sequence ID" value="NZ_QGDQ01000020.1"/>
</dbReference>
<dbReference type="InterPro" id="IPR034660">
    <property type="entry name" value="DinB/YfiT-like"/>
</dbReference>
<dbReference type="Proteomes" id="UP000245469">
    <property type="component" value="Unassembled WGS sequence"/>
</dbReference>
<protein>
    <submittedName>
        <fullName evidence="1">Uncharacterized protein DUF664</fullName>
    </submittedName>
</protein>
<accession>A0A316A4E7</accession>
<proteinExistence type="predicted"/>
<evidence type="ECO:0000313" key="1">
    <source>
        <dbReference type="EMBL" id="PWJ51810.1"/>
    </source>
</evidence>
<sequence>MFAPGTHTEAEVFAGFIATQLEAVRAAAFGLTDEQARQRPCRSELSVGGVVKHVTWVMRQRGHDRVMDAAGFASFTDSFTLREDETLAGTLATFDEVRATYLADVRATDPAAAMTEPPAPWDGRPEPTPSVHRYALAHAVEEFARHAGHADVLREQLDGATALPLLLAAHGIPGNAFASPWTPPTD</sequence>
<dbReference type="SUPFAM" id="SSF109854">
    <property type="entry name" value="DinB/YfiT-like putative metalloenzymes"/>
    <property type="match status" value="1"/>
</dbReference>
<keyword evidence="2" id="KW-1185">Reference proteome</keyword>
<dbReference type="Gene3D" id="1.20.120.450">
    <property type="entry name" value="dinb family like domain"/>
    <property type="match status" value="1"/>
</dbReference>
<dbReference type="Pfam" id="PF04978">
    <property type="entry name" value="MST"/>
    <property type="match status" value="1"/>
</dbReference>